<dbReference type="PANTHER" id="PTHR47649:SF1">
    <property type="entry name" value="RIBONUCLEASE D"/>
    <property type="match status" value="1"/>
</dbReference>
<feature type="domain" description="3'-5' exonuclease" evidence="1">
    <location>
        <begin position="25"/>
        <end position="191"/>
    </location>
</feature>
<evidence type="ECO:0000313" key="3">
    <source>
        <dbReference type="Proteomes" id="UP000071392"/>
    </source>
</evidence>
<proteinExistence type="predicted"/>
<dbReference type="InterPro" id="IPR044876">
    <property type="entry name" value="HRDC_dom_sf"/>
</dbReference>
<dbReference type="RefSeq" id="WP_068711145.1">
    <property type="nucleotide sequence ID" value="NZ_LSZP01000020.1"/>
</dbReference>
<dbReference type="InterPro" id="IPR002562">
    <property type="entry name" value="3'-5'_exonuclease_dom"/>
</dbReference>
<keyword evidence="2" id="KW-0540">Nuclease</keyword>
<dbReference type="GO" id="GO:0006139">
    <property type="term" value="P:nucleobase-containing compound metabolic process"/>
    <property type="evidence" value="ECO:0007669"/>
    <property type="project" value="InterPro"/>
</dbReference>
<dbReference type="GO" id="GO:0008408">
    <property type="term" value="F:3'-5' exonuclease activity"/>
    <property type="evidence" value="ECO:0007669"/>
    <property type="project" value="InterPro"/>
</dbReference>
<dbReference type="Proteomes" id="UP000071392">
    <property type="component" value="Unassembled WGS sequence"/>
</dbReference>
<sequence>MIARYLPAALRRLFKITVPSRPPAYTLIDQPGQLAPLLTALSRVSELALDTEADNMYHYKTRVCLLQFLVGKEVFMVDAQAPLLKLDALWEALADKHLIMHGSDFDLRLLYDLCRFSPRSIFDTMLAAQLLNRPRVGLASLLEAHFQVKLSKDSQKANWSKRPLTQKMLDYAALDVWHLPALRDILTRELERRGRLPWLKQQCEAQIKAGLSGFAPRDENAWRIGKSEKLKARGLSVLHAVWHWREETAERLDVPAFKVCNADRLLTLAQAADAGDSLAAILARVHLGRRHERLLPTLTAAVTLGLERDPQTIEVRRKRRRDPDAQPLTQAEVELQQKIREDRDRLAQKLSLEPTLIANRTQLARIAREPRALDEILLPWQAELIRSMPALQGV</sequence>
<dbReference type="EMBL" id="LSZP01000020">
    <property type="protein sequence ID" value="KXU36709.1"/>
    <property type="molecule type" value="Genomic_DNA"/>
</dbReference>
<accession>A0A139SQ38</accession>
<name>A0A139SQ38_9BACT</name>
<dbReference type="SMART" id="SM00474">
    <property type="entry name" value="35EXOc"/>
    <property type="match status" value="1"/>
</dbReference>
<comment type="caution">
    <text evidence="2">The sequence shown here is derived from an EMBL/GenBank/DDBJ whole genome shotgun (WGS) entry which is preliminary data.</text>
</comment>
<protein>
    <submittedName>
        <fullName evidence="2">3'-5' exonuclease</fullName>
    </submittedName>
</protein>
<dbReference type="Gene3D" id="1.10.150.80">
    <property type="entry name" value="HRDC domain"/>
    <property type="match status" value="1"/>
</dbReference>
<dbReference type="GO" id="GO:0000166">
    <property type="term" value="F:nucleotide binding"/>
    <property type="evidence" value="ECO:0007669"/>
    <property type="project" value="InterPro"/>
</dbReference>
<keyword evidence="3" id="KW-1185">Reference proteome</keyword>
<dbReference type="Gene3D" id="3.30.420.10">
    <property type="entry name" value="Ribonuclease H-like superfamily/Ribonuclease H"/>
    <property type="match status" value="1"/>
</dbReference>
<dbReference type="CDD" id="cd06142">
    <property type="entry name" value="RNaseD_exo"/>
    <property type="match status" value="1"/>
</dbReference>
<reference evidence="2 3" key="1">
    <citation type="submission" date="2016-02" db="EMBL/GenBank/DDBJ databases">
        <authorList>
            <person name="Wen L."/>
            <person name="He K."/>
            <person name="Yang H."/>
        </authorList>
    </citation>
    <scope>NUCLEOTIDE SEQUENCE [LARGE SCALE GENOMIC DNA]</scope>
    <source>
        <strain evidence="2 3">CV41</strain>
    </source>
</reference>
<keyword evidence="2" id="KW-0269">Exonuclease</keyword>
<dbReference type="InterPro" id="IPR036397">
    <property type="entry name" value="RNaseH_sf"/>
</dbReference>
<dbReference type="SUPFAM" id="SSF47819">
    <property type="entry name" value="HRDC-like"/>
    <property type="match status" value="1"/>
</dbReference>
<dbReference type="InterPro" id="IPR010997">
    <property type="entry name" value="HRDC-like_sf"/>
</dbReference>
<evidence type="ECO:0000259" key="1">
    <source>
        <dbReference type="SMART" id="SM00474"/>
    </source>
</evidence>
<dbReference type="InterPro" id="IPR012337">
    <property type="entry name" value="RNaseH-like_sf"/>
</dbReference>
<dbReference type="PANTHER" id="PTHR47649">
    <property type="entry name" value="RIBONUCLEASE D"/>
    <property type="match status" value="1"/>
</dbReference>
<gene>
    <name evidence="2" type="ORF">AXK12_02840</name>
</gene>
<dbReference type="STRING" id="1548208.AXK12_02840"/>
<dbReference type="OrthoDB" id="144122at2"/>
<dbReference type="AlphaFoldDB" id="A0A139SQ38"/>
<dbReference type="Pfam" id="PF01612">
    <property type="entry name" value="DNA_pol_A_exo1"/>
    <property type="match status" value="1"/>
</dbReference>
<keyword evidence="2" id="KW-0378">Hydrolase</keyword>
<dbReference type="GO" id="GO:0003676">
    <property type="term" value="F:nucleic acid binding"/>
    <property type="evidence" value="ECO:0007669"/>
    <property type="project" value="InterPro"/>
</dbReference>
<organism evidence="2 3">
    <name type="scientific">Cephaloticoccus capnophilus</name>
    <dbReference type="NCBI Taxonomy" id="1548208"/>
    <lineage>
        <taxon>Bacteria</taxon>
        <taxon>Pseudomonadati</taxon>
        <taxon>Verrucomicrobiota</taxon>
        <taxon>Opitutia</taxon>
        <taxon>Opitutales</taxon>
        <taxon>Opitutaceae</taxon>
        <taxon>Cephaloticoccus</taxon>
    </lineage>
</organism>
<dbReference type="SUPFAM" id="SSF53098">
    <property type="entry name" value="Ribonuclease H-like"/>
    <property type="match status" value="1"/>
</dbReference>
<dbReference type="InterPro" id="IPR051086">
    <property type="entry name" value="RNase_D-like"/>
</dbReference>
<evidence type="ECO:0000313" key="2">
    <source>
        <dbReference type="EMBL" id="KXU36709.1"/>
    </source>
</evidence>